<feature type="binding site" evidence="7">
    <location>
        <begin position="193"/>
        <end position="194"/>
    </location>
    <ligand>
        <name>UDP-N-acetyl-alpha-D-muramoyl-L-alanyl-D-glutamate</name>
        <dbReference type="ChEBI" id="CHEBI:83900"/>
    </ligand>
</feature>
<evidence type="ECO:0000256" key="4">
    <source>
        <dbReference type="ARBA" id="ARBA00022984"/>
    </source>
</evidence>
<gene>
    <name evidence="7" type="primary">murE</name>
    <name evidence="13" type="ORF">ATJ97_0885</name>
</gene>
<evidence type="ECO:0000256" key="7">
    <source>
        <dbReference type="HAMAP-Rule" id="MF_00208"/>
    </source>
</evidence>
<dbReference type="GO" id="GO:0016881">
    <property type="term" value="F:acid-amino acid ligase activity"/>
    <property type="evidence" value="ECO:0007669"/>
    <property type="project" value="UniProtKB-UniRule"/>
</dbReference>
<comment type="PTM">
    <text evidence="7">Carboxylation is probably crucial for Mg(2+) binding and, consequently, for the gamma-phosphate positioning of ATP.</text>
</comment>
<comment type="similarity">
    <text evidence="1 7">Belongs to the MurCDEF family. MurE subfamily.</text>
</comment>
<dbReference type="SUPFAM" id="SSF63418">
    <property type="entry name" value="MurE/MurF N-terminal domain"/>
    <property type="match status" value="1"/>
</dbReference>
<accession>A0A2A9EHQ1</accession>
<dbReference type="NCBIfam" id="TIGR01085">
    <property type="entry name" value="murE"/>
    <property type="match status" value="1"/>
</dbReference>
<dbReference type="Pfam" id="PF08245">
    <property type="entry name" value="Mur_ligase_M"/>
    <property type="match status" value="1"/>
</dbReference>
<keyword evidence="7 13" id="KW-0436">Ligase</keyword>
<dbReference type="PANTHER" id="PTHR23135">
    <property type="entry name" value="MUR LIGASE FAMILY MEMBER"/>
    <property type="match status" value="1"/>
</dbReference>
<comment type="caution">
    <text evidence="7">Lacks conserved residue(s) required for the propagation of feature annotation.</text>
</comment>
<feature type="region of interest" description="Disordered" evidence="9">
    <location>
        <begin position="1"/>
        <end position="33"/>
    </location>
</feature>
<proteinExistence type="inferred from homology"/>
<evidence type="ECO:0000256" key="2">
    <source>
        <dbReference type="ARBA" id="ARBA00022618"/>
    </source>
</evidence>
<dbReference type="GO" id="GO:0000287">
    <property type="term" value="F:magnesium ion binding"/>
    <property type="evidence" value="ECO:0007669"/>
    <property type="project" value="UniProtKB-UniRule"/>
</dbReference>
<dbReference type="InterPro" id="IPR005761">
    <property type="entry name" value="UDP-N-AcMur-Glu-dNH2Pim_ligase"/>
</dbReference>
<feature type="binding site" evidence="7">
    <location>
        <begin position="151"/>
        <end position="157"/>
    </location>
    <ligand>
        <name>ATP</name>
        <dbReference type="ChEBI" id="CHEBI:30616"/>
    </ligand>
</feature>
<organism evidence="13 14">
    <name type="scientific">Georgenia soli</name>
    <dbReference type="NCBI Taxonomy" id="638953"/>
    <lineage>
        <taxon>Bacteria</taxon>
        <taxon>Bacillati</taxon>
        <taxon>Actinomycetota</taxon>
        <taxon>Actinomycetes</taxon>
        <taxon>Micrococcales</taxon>
        <taxon>Bogoriellaceae</taxon>
        <taxon>Georgenia</taxon>
    </lineage>
</organism>
<evidence type="ECO:0000256" key="1">
    <source>
        <dbReference type="ARBA" id="ARBA00005898"/>
    </source>
</evidence>
<keyword evidence="7" id="KW-0963">Cytoplasm</keyword>
<comment type="pathway">
    <text evidence="7 8">Cell wall biogenesis; peptidoglycan biosynthesis.</text>
</comment>
<dbReference type="EMBL" id="PDJI01000004">
    <property type="protein sequence ID" value="PFG38408.1"/>
    <property type="molecule type" value="Genomic_DNA"/>
</dbReference>
<dbReference type="GO" id="GO:0005737">
    <property type="term" value="C:cytoplasm"/>
    <property type="evidence" value="ECO:0007669"/>
    <property type="project" value="UniProtKB-SubCell"/>
</dbReference>
<dbReference type="SUPFAM" id="SSF53244">
    <property type="entry name" value="MurD-like peptide ligases, peptide-binding domain"/>
    <property type="match status" value="1"/>
</dbReference>
<evidence type="ECO:0000313" key="14">
    <source>
        <dbReference type="Proteomes" id="UP000222106"/>
    </source>
</evidence>
<dbReference type="PANTHER" id="PTHR23135:SF4">
    <property type="entry name" value="UDP-N-ACETYLMURAMOYL-L-ALANYL-D-GLUTAMATE--2,6-DIAMINOPIMELATE LIGASE MURE HOMOLOG, CHLOROPLASTIC"/>
    <property type="match status" value="1"/>
</dbReference>
<keyword evidence="6 7" id="KW-0961">Cell wall biogenesis/degradation</keyword>
<dbReference type="GO" id="GO:0005524">
    <property type="term" value="F:ATP binding"/>
    <property type="evidence" value="ECO:0007669"/>
    <property type="project" value="UniProtKB-UniRule"/>
</dbReference>
<keyword evidence="2 7" id="KW-0132">Cell division</keyword>
<keyword evidence="7" id="KW-0547">Nucleotide-binding</keyword>
<dbReference type="GO" id="GO:0071555">
    <property type="term" value="P:cell wall organization"/>
    <property type="evidence" value="ECO:0007669"/>
    <property type="project" value="UniProtKB-KW"/>
</dbReference>
<dbReference type="Gene3D" id="3.40.1390.10">
    <property type="entry name" value="MurE/MurF, N-terminal domain"/>
    <property type="match status" value="1"/>
</dbReference>
<comment type="function">
    <text evidence="7">Catalyzes the addition of an amino acid to the nucleotide precursor UDP-N-acetylmuramoyl-L-alanyl-D-glutamate (UMAG) in the biosynthesis of bacterial cell-wall peptidoglycan.</text>
</comment>
<keyword evidence="5 7" id="KW-0131">Cell cycle</keyword>
<sequence>MTAPDGRGAGNDNNGAVTSSRQKLRTAVPPPRRLGDLVGPFPLTVAGAGGPGWADVTVRGVRADNREIAGGELFAAHTGGHVHGARFARAAVDAGAAAVLTDPAGERLLAGDDPLGVPVLVADDVPALLGELAATLYDRPADRLGTFAVTGTNGKTTTVFMLEHALRALGRRTGLIGTVELRVGEHAVPATLTTPQPADLQALLATMVAEEVDDLVMEVSSHALALHRVDPVVFDVAGFTNLTQDHLDFHATLDEYFDAKAELFTPARSRRGVVLVDDDWGRRLAERSATVHPGAVVTLAVHDGTFEDPDWRVREVAADGTGTAFTLVHRDGRTLRTRTGLPGDFNVANAALAAAMVLESGVDPATLGDALAAAGGLSPQVPGRMEQLADAPRVIVDFAHNPGALDKALAALRPTTKGRLVLVFGATGSRDRSKRPEMARVAVDGADVVVVTDDDPHDEPAEQIRAEVLAAARVHVPDATVREIGSRSEAIRTVVLEAGEDDTVLVAGRGHETVQEIAGVDHHLDDREEVRAALVQRAGGHS</sequence>
<comment type="caution">
    <text evidence="13">The sequence shown here is derived from an EMBL/GenBank/DDBJ whole genome shotgun (WGS) entry which is preliminary data.</text>
</comment>
<dbReference type="Pfam" id="PF01225">
    <property type="entry name" value="Mur_ligase"/>
    <property type="match status" value="1"/>
</dbReference>
<evidence type="ECO:0000259" key="10">
    <source>
        <dbReference type="Pfam" id="PF01225"/>
    </source>
</evidence>
<keyword evidence="14" id="KW-1185">Reference proteome</keyword>
<keyword evidence="4 7" id="KW-0573">Peptidoglycan synthesis</keyword>
<name>A0A2A9EHQ1_9MICO</name>
<protein>
    <recommendedName>
        <fullName evidence="7">UDP-N-acetylmuramyl-tripeptide synthetase</fullName>
        <ecNumber evidence="7">6.3.2.-</ecNumber>
    </recommendedName>
    <alternativeName>
        <fullName evidence="7">UDP-MurNAc-tripeptide synthetase</fullName>
    </alternativeName>
</protein>
<dbReference type="Pfam" id="PF02875">
    <property type="entry name" value="Mur_ligase_C"/>
    <property type="match status" value="1"/>
</dbReference>
<evidence type="ECO:0000256" key="9">
    <source>
        <dbReference type="SAM" id="MobiDB-lite"/>
    </source>
</evidence>
<dbReference type="InterPro" id="IPR000713">
    <property type="entry name" value="Mur_ligase_N"/>
</dbReference>
<comment type="subcellular location">
    <subcellularLocation>
        <location evidence="7 8">Cytoplasm</location>
    </subcellularLocation>
</comment>
<reference evidence="13 14" key="1">
    <citation type="submission" date="2017-10" db="EMBL/GenBank/DDBJ databases">
        <title>Sequencing the genomes of 1000 actinobacteria strains.</title>
        <authorList>
            <person name="Klenk H.-P."/>
        </authorList>
    </citation>
    <scope>NUCLEOTIDE SEQUENCE [LARGE SCALE GENOMIC DNA]</scope>
    <source>
        <strain evidence="13 14">DSM 21838</strain>
    </source>
</reference>
<comment type="cofactor">
    <cofactor evidence="7">
        <name>Mg(2+)</name>
        <dbReference type="ChEBI" id="CHEBI:18420"/>
    </cofactor>
</comment>
<dbReference type="EC" id="6.3.2.-" evidence="7"/>
<dbReference type="GO" id="GO:0009252">
    <property type="term" value="P:peptidoglycan biosynthetic process"/>
    <property type="evidence" value="ECO:0007669"/>
    <property type="project" value="UniProtKB-UniRule"/>
</dbReference>
<evidence type="ECO:0000256" key="3">
    <source>
        <dbReference type="ARBA" id="ARBA00022960"/>
    </source>
</evidence>
<keyword evidence="7" id="KW-0460">Magnesium</keyword>
<evidence type="ECO:0000259" key="11">
    <source>
        <dbReference type="Pfam" id="PF02875"/>
    </source>
</evidence>
<keyword evidence="7" id="KW-0067">ATP-binding</keyword>
<dbReference type="NCBIfam" id="NF001126">
    <property type="entry name" value="PRK00139.1-4"/>
    <property type="match status" value="1"/>
</dbReference>
<dbReference type="Proteomes" id="UP000222106">
    <property type="component" value="Unassembled WGS sequence"/>
</dbReference>
<feature type="domain" description="Mur ligase C-terminal" evidence="11">
    <location>
        <begin position="383"/>
        <end position="510"/>
    </location>
</feature>
<evidence type="ECO:0000259" key="12">
    <source>
        <dbReference type="Pfam" id="PF08245"/>
    </source>
</evidence>
<feature type="binding site" evidence="7">
    <location>
        <position position="220"/>
    </location>
    <ligand>
        <name>UDP-N-acetyl-alpha-D-muramoyl-L-alanyl-D-glutamate</name>
        <dbReference type="ChEBI" id="CHEBI:83900"/>
    </ligand>
</feature>
<evidence type="ECO:0000313" key="13">
    <source>
        <dbReference type="EMBL" id="PFG38408.1"/>
    </source>
</evidence>
<dbReference type="UniPathway" id="UPA00219"/>
<keyword evidence="3 7" id="KW-0133">Cell shape</keyword>
<feature type="domain" description="Mur ligase central" evidence="12">
    <location>
        <begin position="149"/>
        <end position="356"/>
    </location>
</feature>
<dbReference type="AlphaFoldDB" id="A0A2A9EHQ1"/>
<feature type="binding site" evidence="7">
    <location>
        <position position="228"/>
    </location>
    <ligand>
        <name>UDP-N-acetyl-alpha-D-muramoyl-L-alanyl-D-glutamate</name>
        <dbReference type="ChEBI" id="CHEBI:83900"/>
    </ligand>
</feature>
<evidence type="ECO:0000256" key="6">
    <source>
        <dbReference type="ARBA" id="ARBA00023316"/>
    </source>
</evidence>
<dbReference type="InterPro" id="IPR013221">
    <property type="entry name" value="Mur_ligase_cen"/>
</dbReference>
<dbReference type="InterPro" id="IPR036615">
    <property type="entry name" value="Mur_ligase_C_dom_sf"/>
</dbReference>
<evidence type="ECO:0000256" key="5">
    <source>
        <dbReference type="ARBA" id="ARBA00023306"/>
    </source>
</evidence>
<dbReference type="InterPro" id="IPR004101">
    <property type="entry name" value="Mur_ligase_C"/>
</dbReference>
<dbReference type="InterPro" id="IPR035911">
    <property type="entry name" value="MurE/MurF_N"/>
</dbReference>
<dbReference type="NCBIfam" id="NF001124">
    <property type="entry name" value="PRK00139.1-2"/>
    <property type="match status" value="1"/>
</dbReference>
<dbReference type="SUPFAM" id="SSF53623">
    <property type="entry name" value="MurD-like peptide ligases, catalytic domain"/>
    <property type="match status" value="1"/>
</dbReference>
<dbReference type="GO" id="GO:0008360">
    <property type="term" value="P:regulation of cell shape"/>
    <property type="evidence" value="ECO:0007669"/>
    <property type="project" value="UniProtKB-KW"/>
</dbReference>
<dbReference type="HAMAP" id="MF_00208">
    <property type="entry name" value="MurE"/>
    <property type="match status" value="1"/>
</dbReference>
<evidence type="ECO:0000256" key="8">
    <source>
        <dbReference type="RuleBase" id="RU004135"/>
    </source>
</evidence>
<dbReference type="Gene3D" id="3.90.190.20">
    <property type="entry name" value="Mur ligase, C-terminal domain"/>
    <property type="match status" value="1"/>
</dbReference>
<feature type="modified residue" description="N6-carboxylysine" evidence="7">
    <location>
        <position position="260"/>
    </location>
</feature>
<dbReference type="GO" id="GO:0051301">
    <property type="term" value="P:cell division"/>
    <property type="evidence" value="ECO:0007669"/>
    <property type="project" value="UniProtKB-KW"/>
</dbReference>
<dbReference type="InterPro" id="IPR036565">
    <property type="entry name" value="Mur-like_cat_sf"/>
</dbReference>
<dbReference type="Gene3D" id="3.40.1190.10">
    <property type="entry name" value="Mur-like, catalytic domain"/>
    <property type="match status" value="1"/>
</dbReference>
<feature type="domain" description="Mur ligase N-terminal catalytic" evidence="10">
    <location>
        <begin position="58"/>
        <end position="135"/>
    </location>
</feature>